<accession>A0A814G7E5</accession>
<dbReference type="Proteomes" id="UP000663879">
    <property type="component" value="Unassembled WGS sequence"/>
</dbReference>
<keyword evidence="2" id="KW-1185">Reference proteome</keyword>
<sequence>MAECEKGFNFCYSYNCLLQELQSKYESRSIAEFWPSETTARNTCYHIFYSRKEVECRSFANLEINEQQKYITLNNGRQLFLKYDNMNKSGNRILIFMSDISSEILEKSEEIHMDGTFKYAPGLFYQILGVHGVYKNFVLPFAFIFLEKKEAGSYYESLEQIKRLS</sequence>
<name>A0A814G7E5_9BILA</name>
<dbReference type="AlphaFoldDB" id="A0A814G7E5"/>
<evidence type="ECO:0000313" key="2">
    <source>
        <dbReference type="Proteomes" id="UP000663879"/>
    </source>
</evidence>
<organism evidence="1 2">
    <name type="scientific">Brachionus calyciflorus</name>
    <dbReference type="NCBI Taxonomy" id="104777"/>
    <lineage>
        <taxon>Eukaryota</taxon>
        <taxon>Metazoa</taxon>
        <taxon>Spiralia</taxon>
        <taxon>Gnathifera</taxon>
        <taxon>Rotifera</taxon>
        <taxon>Eurotatoria</taxon>
        <taxon>Monogononta</taxon>
        <taxon>Pseudotrocha</taxon>
        <taxon>Ploima</taxon>
        <taxon>Brachionidae</taxon>
        <taxon>Brachionus</taxon>
    </lineage>
</organism>
<protein>
    <recommendedName>
        <fullName evidence="3">MULE transposase domain-containing protein</fullName>
    </recommendedName>
</protein>
<dbReference type="EMBL" id="CAJNOC010003667">
    <property type="protein sequence ID" value="CAF0992723.1"/>
    <property type="molecule type" value="Genomic_DNA"/>
</dbReference>
<comment type="caution">
    <text evidence="1">The sequence shown here is derived from an EMBL/GenBank/DDBJ whole genome shotgun (WGS) entry which is preliminary data.</text>
</comment>
<proteinExistence type="predicted"/>
<evidence type="ECO:0000313" key="1">
    <source>
        <dbReference type="EMBL" id="CAF0992723.1"/>
    </source>
</evidence>
<gene>
    <name evidence="1" type="ORF">OXX778_LOCUS15999</name>
</gene>
<evidence type="ECO:0008006" key="3">
    <source>
        <dbReference type="Google" id="ProtNLM"/>
    </source>
</evidence>
<reference evidence="1" key="1">
    <citation type="submission" date="2021-02" db="EMBL/GenBank/DDBJ databases">
        <authorList>
            <person name="Nowell W R."/>
        </authorList>
    </citation>
    <scope>NUCLEOTIDE SEQUENCE</scope>
    <source>
        <strain evidence="1">Ploen Becks lab</strain>
    </source>
</reference>